<dbReference type="InterPro" id="IPR019619">
    <property type="entry name" value="DUF2490"/>
</dbReference>
<keyword evidence="2" id="KW-1185">Reference proteome</keyword>
<organism evidence="1 2">
    <name type="scientific">Nonlabens mediterrranea</name>
    <dbReference type="NCBI Taxonomy" id="1419947"/>
    <lineage>
        <taxon>Bacteria</taxon>
        <taxon>Pseudomonadati</taxon>
        <taxon>Bacteroidota</taxon>
        <taxon>Flavobacteriia</taxon>
        <taxon>Flavobacteriales</taxon>
        <taxon>Flavobacteriaceae</taxon>
        <taxon>Nonlabens</taxon>
    </lineage>
</organism>
<gene>
    <name evidence="1" type="ORF">FNJ87_14350</name>
</gene>
<reference evidence="1 2" key="1">
    <citation type="submission" date="2020-11" db="EMBL/GenBank/DDBJ databases">
        <title>P. mediterranea TC4 genome.</title>
        <authorList>
            <person name="Molmeret M."/>
        </authorList>
    </citation>
    <scope>NUCLEOTIDE SEQUENCE [LARGE SCALE GENOMIC DNA]</scope>
    <source>
        <strain evidence="1 2">TC4</strain>
    </source>
</reference>
<name>A0ABS0A802_9FLAO</name>
<accession>A0ABS0A802</accession>
<comment type="caution">
    <text evidence="1">The sequence shown here is derived from an EMBL/GenBank/DDBJ whole genome shotgun (WGS) entry which is preliminary data.</text>
</comment>
<protein>
    <submittedName>
        <fullName evidence="1">DUF2490 domain-containing protein</fullName>
    </submittedName>
</protein>
<evidence type="ECO:0000313" key="1">
    <source>
        <dbReference type="EMBL" id="MBF4985457.1"/>
    </source>
</evidence>
<dbReference type="Proteomes" id="UP001194729">
    <property type="component" value="Unassembled WGS sequence"/>
</dbReference>
<evidence type="ECO:0000313" key="2">
    <source>
        <dbReference type="Proteomes" id="UP001194729"/>
    </source>
</evidence>
<dbReference type="Pfam" id="PF10677">
    <property type="entry name" value="DUF2490"/>
    <property type="match status" value="1"/>
</dbReference>
<dbReference type="EMBL" id="JADKYU010000751">
    <property type="protein sequence ID" value="MBF4985457.1"/>
    <property type="molecule type" value="Genomic_DNA"/>
</dbReference>
<proteinExistence type="predicted"/>
<sequence length="239" mass="28552">MNKIIPYVLIVIFFASNRLLAQFDKYSHSSSWNTMTIKSHLNDKTFVKNELNFRRTSFLKDWEQIVIRPSVQYQLNHSITIAIGYTYIKNYSYSAFSSPIDTKENNLWQHLFIKHSFNEFNISHRIRFEERFQEQVSQVDSVSFNTDNIYAGRLRYRFIVSVPILKKQRVSIIAYDEVFLDFEKSLLPKKLNQNWVFVGLRFRESEHITITSGYHNINIPRQNFSITNHIWETSLIYTL</sequence>